<dbReference type="AlphaFoldDB" id="A0A517T7L0"/>
<keyword evidence="3 7" id="KW-0812">Transmembrane</keyword>
<evidence type="ECO:0000256" key="3">
    <source>
        <dbReference type="ARBA" id="ARBA00022692"/>
    </source>
</evidence>
<feature type="region of interest" description="Disordered" evidence="6">
    <location>
        <begin position="48"/>
        <end position="99"/>
    </location>
</feature>
<evidence type="ECO:0000256" key="4">
    <source>
        <dbReference type="ARBA" id="ARBA00022989"/>
    </source>
</evidence>
<organism evidence="9 10">
    <name type="scientific">Calycomorphotria hydatis</name>
    <dbReference type="NCBI Taxonomy" id="2528027"/>
    <lineage>
        <taxon>Bacteria</taxon>
        <taxon>Pseudomonadati</taxon>
        <taxon>Planctomycetota</taxon>
        <taxon>Planctomycetia</taxon>
        <taxon>Planctomycetales</taxon>
        <taxon>Planctomycetaceae</taxon>
        <taxon>Calycomorphotria</taxon>
    </lineage>
</organism>
<feature type="transmembrane region" description="Helical" evidence="7">
    <location>
        <begin position="278"/>
        <end position="298"/>
    </location>
</feature>
<keyword evidence="10" id="KW-1185">Reference proteome</keyword>
<feature type="region of interest" description="Disordered" evidence="6">
    <location>
        <begin position="316"/>
        <end position="338"/>
    </location>
</feature>
<dbReference type="Pfam" id="PF06271">
    <property type="entry name" value="RDD"/>
    <property type="match status" value="1"/>
</dbReference>
<proteinExistence type="predicted"/>
<keyword evidence="2" id="KW-1003">Cell membrane</keyword>
<feature type="compositionally biased region" description="Acidic residues" evidence="6">
    <location>
        <begin position="48"/>
        <end position="59"/>
    </location>
</feature>
<feature type="region of interest" description="Disordered" evidence="6">
    <location>
        <begin position="1"/>
        <end position="22"/>
    </location>
</feature>
<evidence type="ECO:0000259" key="8">
    <source>
        <dbReference type="Pfam" id="PF06271"/>
    </source>
</evidence>
<dbReference type="InterPro" id="IPR010432">
    <property type="entry name" value="RDD"/>
</dbReference>
<protein>
    <submittedName>
        <fullName evidence="9">RDD family protein</fullName>
    </submittedName>
</protein>
<evidence type="ECO:0000313" key="10">
    <source>
        <dbReference type="Proteomes" id="UP000319976"/>
    </source>
</evidence>
<name>A0A517T7L0_9PLAN</name>
<evidence type="ECO:0000256" key="6">
    <source>
        <dbReference type="SAM" id="MobiDB-lite"/>
    </source>
</evidence>
<gene>
    <name evidence="9" type="ORF">V22_15950</name>
</gene>
<reference evidence="9 10" key="1">
    <citation type="submission" date="2019-02" db="EMBL/GenBank/DDBJ databases">
        <title>Deep-cultivation of Planctomycetes and their phenomic and genomic characterization uncovers novel biology.</title>
        <authorList>
            <person name="Wiegand S."/>
            <person name="Jogler M."/>
            <person name="Boedeker C."/>
            <person name="Pinto D."/>
            <person name="Vollmers J."/>
            <person name="Rivas-Marin E."/>
            <person name="Kohn T."/>
            <person name="Peeters S.H."/>
            <person name="Heuer A."/>
            <person name="Rast P."/>
            <person name="Oberbeckmann S."/>
            <person name="Bunk B."/>
            <person name="Jeske O."/>
            <person name="Meyerdierks A."/>
            <person name="Storesund J.E."/>
            <person name="Kallscheuer N."/>
            <person name="Luecker S."/>
            <person name="Lage O.M."/>
            <person name="Pohl T."/>
            <person name="Merkel B.J."/>
            <person name="Hornburger P."/>
            <person name="Mueller R.-W."/>
            <person name="Bruemmer F."/>
            <person name="Labrenz M."/>
            <person name="Spormann A.M."/>
            <person name="Op den Camp H."/>
            <person name="Overmann J."/>
            <person name="Amann R."/>
            <person name="Jetten M.S.M."/>
            <person name="Mascher T."/>
            <person name="Medema M.H."/>
            <person name="Devos D.P."/>
            <person name="Kaster A.-K."/>
            <person name="Ovreas L."/>
            <person name="Rohde M."/>
            <person name="Galperin M.Y."/>
            <person name="Jogler C."/>
        </authorList>
    </citation>
    <scope>NUCLEOTIDE SEQUENCE [LARGE SCALE GENOMIC DNA]</scope>
    <source>
        <strain evidence="9 10">V22</strain>
    </source>
</reference>
<comment type="subcellular location">
    <subcellularLocation>
        <location evidence="1">Cell membrane</location>
        <topology evidence="1">Multi-pass membrane protein</topology>
    </subcellularLocation>
</comment>
<dbReference type="RefSeq" id="WP_145261459.1">
    <property type="nucleotide sequence ID" value="NZ_CP036316.1"/>
</dbReference>
<feature type="transmembrane region" description="Helical" evidence="7">
    <location>
        <begin position="220"/>
        <end position="239"/>
    </location>
</feature>
<keyword evidence="5 7" id="KW-0472">Membrane</keyword>
<dbReference type="KEGG" id="chya:V22_15950"/>
<accession>A0A517T7L0</accession>
<dbReference type="InterPro" id="IPR051791">
    <property type="entry name" value="Pra-immunoreactive"/>
</dbReference>
<evidence type="ECO:0000256" key="1">
    <source>
        <dbReference type="ARBA" id="ARBA00004651"/>
    </source>
</evidence>
<evidence type="ECO:0000256" key="2">
    <source>
        <dbReference type="ARBA" id="ARBA00022475"/>
    </source>
</evidence>
<dbReference type="PANTHER" id="PTHR36115">
    <property type="entry name" value="PROLINE-RICH ANTIGEN HOMOLOG-RELATED"/>
    <property type="match status" value="1"/>
</dbReference>
<dbReference type="GO" id="GO:0005886">
    <property type="term" value="C:plasma membrane"/>
    <property type="evidence" value="ECO:0007669"/>
    <property type="project" value="UniProtKB-SubCell"/>
</dbReference>
<evidence type="ECO:0000313" key="9">
    <source>
        <dbReference type="EMBL" id="QDT64361.1"/>
    </source>
</evidence>
<feature type="domain" description="RDD" evidence="8">
    <location>
        <begin position="172"/>
        <end position="311"/>
    </location>
</feature>
<evidence type="ECO:0000256" key="5">
    <source>
        <dbReference type="ARBA" id="ARBA00023136"/>
    </source>
</evidence>
<dbReference type="PANTHER" id="PTHR36115:SF4">
    <property type="entry name" value="MEMBRANE PROTEIN"/>
    <property type="match status" value="1"/>
</dbReference>
<dbReference type="EMBL" id="CP036316">
    <property type="protein sequence ID" value="QDT64361.1"/>
    <property type="molecule type" value="Genomic_DNA"/>
</dbReference>
<dbReference type="Proteomes" id="UP000319976">
    <property type="component" value="Chromosome"/>
</dbReference>
<sequence>MPNFLIRGTAPNGERKKGTVSADSVSELLNKMGRKGWKGIEVISEQEEEVLTAEPDDPEVTPVVSKRRSSTQKTSPQKRTRKSLPSEAKRSTNRKRKREVVPVVEDDYEVYDEPVEIYEEEADVVTDDYGYETDYGDAADWEAGEEYDPDAEGEWENTSNFTGDRKAKKLEYGPPGSRLLARIVDNLICFFIWFAIGMVIALLTGVLVRGMEEEELSKVFATLLLLLYFIGVPIVFGLYHTLFYCSRLQATPGKLLLKLYVTDTDGKPISFGRSVGRFVIDIAHTYVLMGFGNLAIFFNKKNQSLHDMAAGTVVLSSRAEKQKKSKSSTSKRSSKRRR</sequence>
<feature type="transmembrane region" description="Helical" evidence="7">
    <location>
        <begin position="190"/>
        <end position="208"/>
    </location>
</feature>
<dbReference type="OrthoDB" id="9793824at2"/>
<keyword evidence="4 7" id="KW-1133">Transmembrane helix</keyword>
<evidence type="ECO:0000256" key="7">
    <source>
        <dbReference type="SAM" id="Phobius"/>
    </source>
</evidence>
<feature type="compositionally biased region" description="Basic residues" evidence="6">
    <location>
        <begin position="65"/>
        <end position="82"/>
    </location>
</feature>